<keyword evidence="1" id="KW-0732">Signal</keyword>
<dbReference type="AlphaFoldDB" id="A0A8S1D3Y3"/>
<evidence type="ECO:0000313" key="2">
    <source>
        <dbReference type="EMBL" id="CAB3375107.1"/>
    </source>
</evidence>
<gene>
    <name evidence="2" type="ORF">CLODIP_2_CD12901</name>
</gene>
<sequence length="89" mass="9049">MYKLVVFAALVAVAAAGVLIPAPQTLAYSSPALSIHPSPLLRSAPIAHIAAPLAYSPSILRSSTAWGNAAWAPGVTYASAIHAAPALYL</sequence>
<keyword evidence="3" id="KW-1185">Reference proteome</keyword>
<accession>A0A8S1D3Y3</accession>
<reference evidence="2 3" key="1">
    <citation type="submission" date="2020-04" db="EMBL/GenBank/DDBJ databases">
        <authorList>
            <person name="Alioto T."/>
            <person name="Alioto T."/>
            <person name="Gomez Garrido J."/>
        </authorList>
    </citation>
    <scope>NUCLEOTIDE SEQUENCE [LARGE SCALE GENOMIC DNA]</scope>
</reference>
<evidence type="ECO:0000256" key="1">
    <source>
        <dbReference type="SAM" id="SignalP"/>
    </source>
</evidence>
<feature type="signal peptide" evidence="1">
    <location>
        <begin position="1"/>
        <end position="16"/>
    </location>
</feature>
<evidence type="ECO:0000313" key="3">
    <source>
        <dbReference type="Proteomes" id="UP000494165"/>
    </source>
</evidence>
<dbReference type="EMBL" id="CADEPI010000108">
    <property type="protein sequence ID" value="CAB3375107.1"/>
    <property type="molecule type" value="Genomic_DNA"/>
</dbReference>
<dbReference type="Proteomes" id="UP000494165">
    <property type="component" value="Unassembled WGS sequence"/>
</dbReference>
<comment type="caution">
    <text evidence="2">The sequence shown here is derived from an EMBL/GenBank/DDBJ whole genome shotgun (WGS) entry which is preliminary data.</text>
</comment>
<name>A0A8S1D3Y3_9INSE</name>
<organism evidence="2 3">
    <name type="scientific">Cloeon dipterum</name>
    <dbReference type="NCBI Taxonomy" id="197152"/>
    <lineage>
        <taxon>Eukaryota</taxon>
        <taxon>Metazoa</taxon>
        <taxon>Ecdysozoa</taxon>
        <taxon>Arthropoda</taxon>
        <taxon>Hexapoda</taxon>
        <taxon>Insecta</taxon>
        <taxon>Pterygota</taxon>
        <taxon>Palaeoptera</taxon>
        <taxon>Ephemeroptera</taxon>
        <taxon>Pisciforma</taxon>
        <taxon>Baetidae</taxon>
        <taxon>Cloeon</taxon>
    </lineage>
</organism>
<proteinExistence type="predicted"/>
<protein>
    <submittedName>
        <fullName evidence="2">Uncharacterized protein</fullName>
    </submittedName>
</protein>
<feature type="chain" id="PRO_5035748970" evidence="1">
    <location>
        <begin position="17"/>
        <end position="89"/>
    </location>
</feature>